<gene>
    <name evidence="1" type="ORF">EK417_06410</name>
</gene>
<name>A0ABY2R8V9_9FLAO</name>
<dbReference type="EMBL" id="SDLV01000012">
    <property type="protein sequence ID" value="THV62042.1"/>
    <property type="molecule type" value="Genomic_DNA"/>
</dbReference>
<accession>A0ABY2R8V9</accession>
<evidence type="ECO:0000313" key="2">
    <source>
        <dbReference type="Proteomes" id="UP000306038"/>
    </source>
</evidence>
<proteinExistence type="predicted"/>
<dbReference type="Proteomes" id="UP000306038">
    <property type="component" value="Unassembled WGS sequence"/>
</dbReference>
<evidence type="ECO:0000313" key="1">
    <source>
        <dbReference type="EMBL" id="THV62042.1"/>
    </source>
</evidence>
<protein>
    <submittedName>
        <fullName evidence="1">Uncharacterized protein</fullName>
    </submittedName>
</protein>
<dbReference type="RefSeq" id="WP_136521666.1">
    <property type="nucleotide sequence ID" value="NZ_SDLV01000012.1"/>
</dbReference>
<reference evidence="1 2" key="1">
    <citation type="submission" date="2019-01" db="EMBL/GenBank/DDBJ databases">
        <authorList>
            <person name="B I."/>
            <person name="Ch S."/>
            <person name="Ch V.R."/>
        </authorList>
    </citation>
    <scope>NUCLEOTIDE SEQUENCE [LARGE SCALE GENOMIC DNA]</scope>
    <source>
        <strain evidence="1 2">JC507</strain>
    </source>
</reference>
<organism evidence="1 2">
    <name type="scientific">Chryseobacterium candidae</name>
    <dbReference type="NCBI Taxonomy" id="1978493"/>
    <lineage>
        <taxon>Bacteria</taxon>
        <taxon>Pseudomonadati</taxon>
        <taxon>Bacteroidota</taxon>
        <taxon>Flavobacteriia</taxon>
        <taxon>Flavobacteriales</taxon>
        <taxon>Weeksellaceae</taxon>
        <taxon>Chryseobacterium group</taxon>
        <taxon>Chryseobacterium</taxon>
    </lineage>
</organism>
<sequence>MVKKDFKFYTDYHQFFIEDFSNEDKGSSASTDFWNEKSFKEKLALTNGIIGVGVESYGNEIKGEIEILEKPNNNIDYDKYDHIVEGGINIQSGEIQILNCPDSHLELSLKV</sequence>
<comment type="caution">
    <text evidence="1">The sequence shown here is derived from an EMBL/GenBank/DDBJ whole genome shotgun (WGS) entry which is preliminary data.</text>
</comment>
<keyword evidence="2" id="KW-1185">Reference proteome</keyword>